<dbReference type="WBParaSite" id="PS1159_v2.g18270.t1">
    <property type="protein sequence ID" value="PS1159_v2.g18270.t1"/>
    <property type="gene ID" value="PS1159_v2.g18270"/>
</dbReference>
<accession>A0AC35FKI8</accession>
<name>A0AC35FKI8_9BILA</name>
<proteinExistence type="predicted"/>
<reference evidence="2" key="1">
    <citation type="submission" date="2022-11" db="UniProtKB">
        <authorList>
            <consortium name="WormBaseParasite"/>
        </authorList>
    </citation>
    <scope>IDENTIFICATION</scope>
</reference>
<dbReference type="Proteomes" id="UP000887580">
    <property type="component" value="Unplaced"/>
</dbReference>
<sequence>MYENIPILITELAETTLPKFVESFSPDSSSSSSKPKEENFLKTCLQILWQITNAMEYLAEKKMIHRDIACRNILLKEDNIAKLSDFGLCCTSDENGLFKDFSNKKFPLKWLSIEALTESIFSEKSDVWAFGILCWEAFSYGSIPYSTMLNSEMIGFLQDGNRLSKPLNAPTYIYELMLHFWDECVERRPAFTDICKGIRIMLEVETLNYGHLSLEKSFENFS</sequence>
<evidence type="ECO:0000313" key="2">
    <source>
        <dbReference type="WBParaSite" id="PS1159_v2.g18270.t1"/>
    </source>
</evidence>
<organism evidence="1 2">
    <name type="scientific">Panagrolaimus sp. PS1159</name>
    <dbReference type="NCBI Taxonomy" id="55785"/>
    <lineage>
        <taxon>Eukaryota</taxon>
        <taxon>Metazoa</taxon>
        <taxon>Ecdysozoa</taxon>
        <taxon>Nematoda</taxon>
        <taxon>Chromadorea</taxon>
        <taxon>Rhabditida</taxon>
        <taxon>Tylenchina</taxon>
        <taxon>Panagrolaimomorpha</taxon>
        <taxon>Panagrolaimoidea</taxon>
        <taxon>Panagrolaimidae</taxon>
        <taxon>Panagrolaimus</taxon>
    </lineage>
</organism>
<evidence type="ECO:0000313" key="1">
    <source>
        <dbReference type="Proteomes" id="UP000887580"/>
    </source>
</evidence>
<protein>
    <submittedName>
        <fullName evidence="2">Protein kinase domain-containing protein</fullName>
    </submittedName>
</protein>